<organism evidence="1 2">
    <name type="scientific">Bradyrhizobium daqingense</name>
    <dbReference type="NCBI Taxonomy" id="993502"/>
    <lineage>
        <taxon>Bacteria</taxon>
        <taxon>Pseudomonadati</taxon>
        <taxon>Pseudomonadota</taxon>
        <taxon>Alphaproteobacteria</taxon>
        <taxon>Hyphomicrobiales</taxon>
        <taxon>Nitrobacteraceae</taxon>
        <taxon>Bradyrhizobium</taxon>
    </lineage>
</organism>
<name>A0A562KNH0_9BRAD</name>
<proteinExistence type="predicted"/>
<keyword evidence="2" id="KW-1185">Reference proteome</keyword>
<sequence>MAGLVPAIHVLLPAALENVDARDKPGHDGGGFDYPARLAAFSNFFITRSRLSFDR</sequence>
<comment type="caution">
    <text evidence="1">The sequence shown here is derived from an EMBL/GenBank/DDBJ whole genome shotgun (WGS) entry which is preliminary data.</text>
</comment>
<dbReference type="AlphaFoldDB" id="A0A562KNH0"/>
<evidence type="ECO:0000313" key="2">
    <source>
        <dbReference type="Proteomes" id="UP000317176"/>
    </source>
</evidence>
<evidence type="ECO:0000313" key="1">
    <source>
        <dbReference type="EMBL" id="TWH96936.1"/>
    </source>
</evidence>
<reference evidence="1 2" key="1">
    <citation type="journal article" date="2015" name="Stand. Genomic Sci.">
        <title>Genomic Encyclopedia of Bacterial and Archaeal Type Strains, Phase III: the genomes of soil and plant-associated and newly described type strains.</title>
        <authorList>
            <person name="Whitman W.B."/>
            <person name="Woyke T."/>
            <person name="Klenk H.P."/>
            <person name="Zhou Y."/>
            <person name="Lilburn T.G."/>
            <person name="Beck B.J."/>
            <person name="De Vos P."/>
            <person name="Vandamme P."/>
            <person name="Eisen J.A."/>
            <person name="Garrity G."/>
            <person name="Hugenholtz P."/>
            <person name="Kyrpides N.C."/>
        </authorList>
    </citation>
    <scope>NUCLEOTIDE SEQUENCE [LARGE SCALE GENOMIC DNA]</scope>
    <source>
        <strain evidence="1 2">CGMCC 1.10947</strain>
    </source>
</reference>
<accession>A0A562KNH0</accession>
<dbReference type="Proteomes" id="UP000317176">
    <property type="component" value="Unassembled WGS sequence"/>
</dbReference>
<protein>
    <submittedName>
        <fullName evidence="1">Uncharacterized protein</fullName>
    </submittedName>
</protein>
<gene>
    <name evidence="1" type="ORF">IQ17_06312</name>
</gene>
<dbReference type="EMBL" id="VLKL01000027">
    <property type="protein sequence ID" value="TWH96936.1"/>
    <property type="molecule type" value="Genomic_DNA"/>
</dbReference>